<sequence length="261" mass="28508">MSEIPPGDYALELGATFSSSSPATYHTLRYDFKPQSVTADSESYIAVQEEGDVQVVVPSGSDDLTVYKGAQKPVKENKECLLFYDPATGTLRLEKLESNISVKKTRDIESVEALKNEVDRVRNKASDDFPEEAFYAKTTMTSQALPPPTRESPKNPEEMSEASSDDDSSSSSSQSGDSSRSNSRSNSPVHDDSEDELSRALEDQMVAQDSQPPPPVRPALPSVFDQLDEPMLPSKPAPVHKSKTKDVIDDLQLSESSDEGD</sequence>
<comment type="caution">
    <text evidence="12">The sequence shown here is derived from an EMBL/GenBank/DDBJ whole genome shotgun (WGS) entry which is preliminary data.</text>
</comment>
<dbReference type="EMBL" id="CATQJA010002662">
    <property type="protein sequence ID" value="CAJ0580780.1"/>
    <property type="molecule type" value="Genomic_DNA"/>
</dbReference>
<evidence type="ECO:0000256" key="8">
    <source>
        <dbReference type="ARBA" id="ARBA00023242"/>
    </source>
</evidence>
<keyword evidence="8" id="KW-0539">Nucleus</keyword>
<name>A0AA36D666_9BILA</name>
<dbReference type="Proteomes" id="UP001177023">
    <property type="component" value="Unassembled WGS sequence"/>
</dbReference>
<keyword evidence="4" id="KW-0597">Phosphoprotein</keyword>
<evidence type="ECO:0000256" key="6">
    <source>
        <dbReference type="ARBA" id="ARBA00023159"/>
    </source>
</evidence>
<dbReference type="AlphaFoldDB" id="A0AA36D666"/>
<evidence type="ECO:0000256" key="9">
    <source>
        <dbReference type="ARBA" id="ARBA00025617"/>
    </source>
</evidence>
<feature type="domain" description="Transcription elongation factor Eaf N-terminal" evidence="11">
    <location>
        <begin position="9"/>
        <end position="107"/>
    </location>
</feature>
<evidence type="ECO:0000259" key="11">
    <source>
        <dbReference type="Pfam" id="PF09816"/>
    </source>
</evidence>
<dbReference type="GO" id="GO:0006368">
    <property type="term" value="P:transcription elongation by RNA polymerase II"/>
    <property type="evidence" value="ECO:0007669"/>
    <property type="project" value="InterPro"/>
</dbReference>
<dbReference type="GO" id="GO:0032783">
    <property type="term" value="C:super elongation complex"/>
    <property type="evidence" value="ECO:0007669"/>
    <property type="project" value="InterPro"/>
</dbReference>
<protein>
    <recommendedName>
        <fullName evidence="3">Ell-associated factor Eaf</fullName>
    </recommendedName>
</protein>
<feature type="compositionally biased region" description="Basic and acidic residues" evidence="10">
    <location>
        <begin position="114"/>
        <end position="127"/>
    </location>
</feature>
<dbReference type="InterPro" id="IPR019194">
    <property type="entry name" value="Tscrpt_elong_fac_Eaf_N"/>
</dbReference>
<evidence type="ECO:0000256" key="3">
    <source>
        <dbReference type="ARBA" id="ARBA00021452"/>
    </source>
</evidence>
<keyword evidence="7" id="KW-0804">Transcription</keyword>
<reference evidence="12" key="1">
    <citation type="submission" date="2023-06" db="EMBL/GenBank/DDBJ databases">
        <authorList>
            <person name="Delattre M."/>
        </authorList>
    </citation>
    <scope>NUCLEOTIDE SEQUENCE</scope>
    <source>
        <strain evidence="12">AF72</strain>
    </source>
</reference>
<evidence type="ECO:0000256" key="10">
    <source>
        <dbReference type="SAM" id="MobiDB-lite"/>
    </source>
</evidence>
<dbReference type="InterPro" id="IPR027093">
    <property type="entry name" value="EAF_fam"/>
</dbReference>
<evidence type="ECO:0000256" key="2">
    <source>
        <dbReference type="ARBA" id="ARBA00007798"/>
    </source>
</evidence>
<feature type="non-terminal residue" evidence="12">
    <location>
        <position position="261"/>
    </location>
</feature>
<evidence type="ECO:0000256" key="7">
    <source>
        <dbReference type="ARBA" id="ARBA00023163"/>
    </source>
</evidence>
<organism evidence="12 13">
    <name type="scientific">Mesorhabditis spiculigera</name>
    <dbReference type="NCBI Taxonomy" id="96644"/>
    <lineage>
        <taxon>Eukaryota</taxon>
        <taxon>Metazoa</taxon>
        <taxon>Ecdysozoa</taxon>
        <taxon>Nematoda</taxon>
        <taxon>Chromadorea</taxon>
        <taxon>Rhabditida</taxon>
        <taxon>Rhabditina</taxon>
        <taxon>Rhabditomorpha</taxon>
        <taxon>Rhabditoidea</taxon>
        <taxon>Rhabditidae</taxon>
        <taxon>Mesorhabditinae</taxon>
        <taxon>Mesorhabditis</taxon>
    </lineage>
</organism>
<evidence type="ECO:0000256" key="5">
    <source>
        <dbReference type="ARBA" id="ARBA00023015"/>
    </source>
</evidence>
<comment type="function">
    <text evidence="9">Promotes transcriptional elongation by Su(Tpl)/ELL. Essential for development.</text>
</comment>
<comment type="similarity">
    <text evidence="2">Belongs to the EAF family.</text>
</comment>
<dbReference type="Pfam" id="PF09816">
    <property type="entry name" value="EAF"/>
    <property type="match status" value="1"/>
</dbReference>
<evidence type="ECO:0000256" key="1">
    <source>
        <dbReference type="ARBA" id="ARBA00004123"/>
    </source>
</evidence>
<evidence type="ECO:0000256" key="4">
    <source>
        <dbReference type="ARBA" id="ARBA00022553"/>
    </source>
</evidence>
<keyword evidence="13" id="KW-1185">Reference proteome</keyword>
<keyword evidence="5" id="KW-0805">Transcription regulation</keyword>
<feature type="compositionally biased region" description="Acidic residues" evidence="10">
    <location>
        <begin position="158"/>
        <end position="168"/>
    </location>
</feature>
<dbReference type="PANTHER" id="PTHR15970">
    <property type="entry name" value="ELL-ASSOCIATED FACTOR EAF"/>
    <property type="match status" value="1"/>
</dbReference>
<keyword evidence="6" id="KW-0010">Activator</keyword>
<feature type="compositionally biased region" description="Low complexity" evidence="10">
    <location>
        <begin position="169"/>
        <end position="187"/>
    </location>
</feature>
<dbReference type="PANTHER" id="PTHR15970:SF2">
    <property type="entry name" value="ELL-ASSOCIATED FACTOR EAF"/>
    <property type="match status" value="1"/>
</dbReference>
<evidence type="ECO:0000313" key="12">
    <source>
        <dbReference type="EMBL" id="CAJ0580780.1"/>
    </source>
</evidence>
<comment type="subcellular location">
    <subcellularLocation>
        <location evidence="1">Nucleus</location>
    </subcellularLocation>
</comment>
<proteinExistence type="inferred from homology"/>
<gene>
    <name evidence="12" type="ORF">MSPICULIGERA_LOCUS18963</name>
</gene>
<accession>A0AA36D666</accession>
<dbReference type="GO" id="GO:0003711">
    <property type="term" value="F:transcription elongation factor activity"/>
    <property type="evidence" value="ECO:0007669"/>
    <property type="project" value="TreeGrafter"/>
</dbReference>
<evidence type="ECO:0000313" key="13">
    <source>
        <dbReference type="Proteomes" id="UP001177023"/>
    </source>
</evidence>
<feature type="region of interest" description="Disordered" evidence="10">
    <location>
        <begin position="114"/>
        <end position="261"/>
    </location>
</feature>